<dbReference type="AlphaFoldDB" id="A0A929L663"/>
<keyword evidence="3" id="KW-1185">Reference proteome</keyword>
<sequence>MHVFVTGATGFVGSAIVKELLANGHTVTGLARTDEGAKALETVGANVYRGSIYDLDSIRAGVALADGVIHTAFDHDFSKYKQNCETDRGVIAAMGEVLAGTTKPLIVTSGTALLKSDPIAKEDDGLPAGSDLIPRAASEEAADALAAQGIHASIVRLSPSTHGDGDHGFVPMLIDIARQKGEAAYVGDGNNRWPGVHRFDAAALYRKALEKGAIGAKYHAVADSGVAFRDIATIIGKKLGIPVVSKTKEQAAEYFGWMAHFAGVDNPSSSEQTQQQLDWQPTHVGLLEDVENGTYFEGK</sequence>
<feature type="domain" description="NAD-dependent epimerase/dehydratase" evidence="1">
    <location>
        <begin position="3"/>
        <end position="217"/>
    </location>
</feature>
<evidence type="ECO:0000313" key="2">
    <source>
        <dbReference type="EMBL" id="MBE9663916.1"/>
    </source>
</evidence>
<dbReference type="InterPro" id="IPR051783">
    <property type="entry name" value="NAD(P)-dependent_oxidoreduct"/>
</dbReference>
<dbReference type="Proteomes" id="UP000622475">
    <property type="component" value="Unassembled WGS sequence"/>
</dbReference>
<dbReference type="SUPFAM" id="SSF51735">
    <property type="entry name" value="NAD(P)-binding Rossmann-fold domains"/>
    <property type="match status" value="1"/>
</dbReference>
<dbReference type="CDD" id="cd05262">
    <property type="entry name" value="SDR_a7"/>
    <property type="match status" value="1"/>
</dbReference>
<protein>
    <submittedName>
        <fullName evidence="2">SDR family oxidoreductase</fullName>
    </submittedName>
</protein>
<accession>A0A929L663</accession>
<dbReference type="Pfam" id="PF01370">
    <property type="entry name" value="Epimerase"/>
    <property type="match status" value="1"/>
</dbReference>
<proteinExistence type="predicted"/>
<evidence type="ECO:0000259" key="1">
    <source>
        <dbReference type="Pfam" id="PF01370"/>
    </source>
</evidence>
<dbReference type="Gene3D" id="3.40.50.720">
    <property type="entry name" value="NAD(P)-binding Rossmann-like Domain"/>
    <property type="match status" value="1"/>
</dbReference>
<dbReference type="PANTHER" id="PTHR48079:SF6">
    <property type="entry name" value="NAD(P)-BINDING DOMAIN-CONTAINING PROTEIN-RELATED"/>
    <property type="match status" value="1"/>
</dbReference>
<dbReference type="InterPro" id="IPR001509">
    <property type="entry name" value="Epimerase_deHydtase"/>
</dbReference>
<dbReference type="RefSeq" id="WP_194113165.1">
    <property type="nucleotide sequence ID" value="NZ_JADFFL010000008.1"/>
</dbReference>
<gene>
    <name evidence="2" type="ORF">IRJ16_18680</name>
</gene>
<comment type="caution">
    <text evidence="2">The sequence shown here is derived from an EMBL/GenBank/DDBJ whole genome shotgun (WGS) entry which is preliminary data.</text>
</comment>
<dbReference type="PANTHER" id="PTHR48079">
    <property type="entry name" value="PROTEIN YEEZ"/>
    <property type="match status" value="1"/>
</dbReference>
<dbReference type="EMBL" id="JADFFL010000008">
    <property type="protein sequence ID" value="MBE9663916.1"/>
    <property type="molecule type" value="Genomic_DNA"/>
</dbReference>
<dbReference type="InterPro" id="IPR036291">
    <property type="entry name" value="NAD(P)-bd_dom_sf"/>
</dbReference>
<name>A0A929L663_9SPHI</name>
<evidence type="ECO:0000313" key="3">
    <source>
        <dbReference type="Proteomes" id="UP000622475"/>
    </source>
</evidence>
<reference evidence="2" key="1">
    <citation type="submission" date="2020-10" db="EMBL/GenBank/DDBJ databases">
        <title>Mucilaginibacter mali sp. nov., isolated from rhizosphere soil of apple orchard.</title>
        <authorList>
            <person name="Lee J.-S."/>
            <person name="Kim H.S."/>
            <person name="Kim J.-S."/>
        </authorList>
    </citation>
    <scope>NUCLEOTIDE SEQUENCE</scope>
    <source>
        <strain evidence="2">KCTC 22746</strain>
    </source>
</reference>
<dbReference type="GO" id="GO:0005737">
    <property type="term" value="C:cytoplasm"/>
    <property type="evidence" value="ECO:0007669"/>
    <property type="project" value="TreeGrafter"/>
</dbReference>
<dbReference type="GO" id="GO:0004029">
    <property type="term" value="F:aldehyde dehydrogenase (NAD+) activity"/>
    <property type="evidence" value="ECO:0007669"/>
    <property type="project" value="TreeGrafter"/>
</dbReference>
<organism evidence="2 3">
    <name type="scientific">Mucilaginibacter myungsuensis</name>
    <dbReference type="NCBI Taxonomy" id="649104"/>
    <lineage>
        <taxon>Bacteria</taxon>
        <taxon>Pseudomonadati</taxon>
        <taxon>Bacteroidota</taxon>
        <taxon>Sphingobacteriia</taxon>
        <taxon>Sphingobacteriales</taxon>
        <taxon>Sphingobacteriaceae</taxon>
        <taxon>Mucilaginibacter</taxon>
    </lineage>
</organism>